<comment type="catalytic activity">
    <reaction evidence="6">
        <text>GTP + H2O = GDP + phosphate + H(+)</text>
        <dbReference type="Rhea" id="RHEA:19669"/>
        <dbReference type="ChEBI" id="CHEBI:15377"/>
        <dbReference type="ChEBI" id="CHEBI:15378"/>
        <dbReference type="ChEBI" id="CHEBI:37565"/>
        <dbReference type="ChEBI" id="CHEBI:43474"/>
        <dbReference type="ChEBI" id="CHEBI:58189"/>
        <dbReference type="EC" id="3.6.5.2"/>
    </reaction>
</comment>
<dbReference type="eggNOG" id="KOG0395">
    <property type="taxonomic scope" value="Eukaryota"/>
</dbReference>
<dbReference type="PRINTS" id="PR01705">
    <property type="entry name" value="TSP1REPEAT"/>
</dbReference>
<dbReference type="PROSITE" id="PS51421">
    <property type="entry name" value="RAS"/>
    <property type="match status" value="1"/>
</dbReference>
<dbReference type="PROSITE" id="PS50092">
    <property type="entry name" value="TSP1"/>
    <property type="match status" value="1"/>
</dbReference>
<dbReference type="EMBL" id="GG666522">
    <property type="protein sequence ID" value="EEN59226.1"/>
    <property type="molecule type" value="Genomic_DNA"/>
</dbReference>
<dbReference type="Gene3D" id="2.20.100.10">
    <property type="entry name" value="Thrombospondin type-1 (TSP1) repeat"/>
    <property type="match status" value="1"/>
</dbReference>
<feature type="transmembrane region" description="Helical" evidence="8">
    <location>
        <begin position="49"/>
        <end position="74"/>
    </location>
</feature>
<accession>C3YKI2</accession>
<proteinExistence type="inferred from homology"/>
<dbReference type="InterPro" id="IPR003599">
    <property type="entry name" value="Ig_sub"/>
</dbReference>
<dbReference type="Pfam" id="PF00090">
    <property type="entry name" value="TSP_1"/>
    <property type="match status" value="1"/>
</dbReference>
<dbReference type="SUPFAM" id="SSF48726">
    <property type="entry name" value="Immunoglobulin"/>
    <property type="match status" value="1"/>
</dbReference>
<feature type="compositionally biased region" description="Basic and acidic residues" evidence="7">
    <location>
        <begin position="656"/>
        <end position="674"/>
    </location>
</feature>
<evidence type="ECO:0000256" key="8">
    <source>
        <dbReference type="SAM" id="Phobius"/>
    </source>
</evidence>
<dbReference type="InParanoid" id="C3YKI2"/>
<dbReference type="SUPFAM" id="SSF82895">
    <property type="entry name" value="TSP-1 type 1 repeat"/>
    <property type="match status" value="1"/>
</dbReference>
<dbReference type="InterPro" id="IPR005225">
    <property type="entry name" value="Small_GTP-bd"/>
</dbReference>
<dbReference type="SMART" id="SM00173">
    <property type="entry name" value="RAS"/>
    <property type="match status" value="1"/>
</dbReference>
<dbReference type="InterPro" id="IPR036383">
    <property type="entry name" value="TSP1_rpt_sf"/>
</dbReference>
<evidence type="ECO:0000259" key="9">
    <source>
        <dbReference type="PROSITE" id="PS50835"/>
    </source>
</evidence>
<name>C3YKI2_BRAFL</name>
<dbReference type="EC" id="3.6.5.2" evidence="2"/>
<feature type="region of interest" description="Disordered" evidence="7">
    <location>
        <begin position="648"/>
        <end position="680"/>
    </location>
</feature>
<dbReference type="InterPro" id="IPR013783">
    <property type="entry name" value="Ig-like_fold"/>
</dbReference>
<evidence type="ECO:0000256" key="5">
    <source>
        <dbReference type="ARBA" id="ARBA00023157"/>
    </source>
</evidence>
<gene>
    <name evidence="10" type="ORF">BRAFLDRAFT_126980</name>
</gene>
<dbReference type="PANTHER" id="PTHR45704">
    <property type="entry name" value="RAS-LIKE FAMILY MEMBER 11"/>
    <property type="match status" value="1"/>
</dbReference>
<keyword evidence="8" id="KW-1133">Transmembrane helix</keyword>
<dbReference type="InterPro" id="IPR027417">
    <property type="entry name" value="P-loop_NTPase"/>
</dbReference>
<dbReference type="SMART" id="SM00174">
    <property type="entry name" value="RHO"/>
    <property type="match status" value="1"/>
</dbReference>
<keyword evidence="4" id="KW-0378">Hydrolase</keyword>
<dbReference type="AlphaFoldDB" id="C3YKI2"/>
<dbReference type="InterPro" id="IPR007110">
    <property type="entry name" value="Ig-like_dom"/>
</dbReference>
<keyword evidence="8" id="KW-0812">Transmembrane</keyword>
<evidence type="ECO:0000256" key="6">
    <source>
        <dbReference type="ARBA" id="ARBA00048098"/>
    </source>
</evidence>
<evidence type="ECO:0000256" key="3">
    <source>
        <dbReference type="ARBA" id="ARBA00022741"/>
    </source>
</evidence>
<dbReference type="SUPFAM" id="SSF52540">
    <property type="entry name" value="P-loop containing nucleoside triphosphate hydrolases"/>
    <property type="match status" value="1"/>
</dbReference>
<evidence type="ECO:0000313" key="10">
    <source>
        <dbReference type="EMBL" id="EEN59226.1"/>
    </source>
</evidence>
<dbReference type="NCBIfam" id="TIGR00231">
    <property type="entry name" value="small_GTP"/>
    <property type="match status" value="1"/>
</dbReference>
<dbReference type="FunFam" id="3.40.50.300:FF:001447">
    <property type="entry name" value="Ras-related protein Rab-1B"/>
    <property type="match status" value="1"/>
</dbReference>
<dbReference type="InterPro" id="IPR051065">
    <property type="entry name" value="Ras-related_GTPase"/>
</dbReference>
<organism>
    <name type="scientific">Branchiostoma floridae</name>
    <name type="common">Florida lancelet</name>
    <name type="synonym">Amphioxus</name>
    <dbReference type="NCBI Taxonomy" id="7739"/>
    <lineage>
        <taxon>Eukaryota</taxon>
        <taxon>Metazoa</taxon>
        <taxon>Chordata</taxon>
        <taxon>Cephalochordata</taxon>
        <taxon>Leptocardii</taxon>
        <taxon>Amphioxiformes</taxon>
        <taxon>Branchiostomatidae</taxon>
        <taxon>Branchiostoma</taxon>
    </lineage>
</organism>
<reference evidence="10" key="1">
    <citation type="journal article" date="2008" name="Nature">
        <title>The amphioxus genome and the evolution of the chordate karyotype.</title>
        <authorList>
            <consortium name="US DOE Joint Genome Institute (JGI-PGF)"/>
            <person name="Putnam N.H."/>
            <person name="Butts T."/>
            <person name="Ferrier D.E.K."/>
            <person name="Furlong R.F."/>
            <person name="Hellsten U."/>
            <person name="Kawashima T."/>
            <person name="Robinson-Rechavi M."/>
            <person name="Shoguchi E."/>
            <person name="Terry A."/>
            <person name="Yu J.-K."/>
            <person name="Benito-Gutierrez E.L."/>
            <person name="Dubchak I."/>
            <person name="Garcia-Fernandez J."/>
            <person name="Gibson-Brown J.J."/>
            <person name="Grigoriev I.V."/>
            <person name="Horton A.C."/>
            <person name="de Jong P.J."/>
            <person name="Jurka J."/>
            <person name="Kapitonov V.V."/>
            <person name="Kohara Y."/>
            <person name="Kuroki Y."/>
            <person name="Lindquist E."/>
            <person name="Lucas S."/>
            <person name="Osoegawa K."/>
            <person name="Pennacchio L.A."/>
            <person name="Salamov A.A."/>
            <person name="Satou Y."/>
            <person name="Sauka-Spengler T."/>
            <person name="Schmutz J."/>
            <person name="Shin-I T."/>
            <person name="Toyoda A."/>
            <person name="Bronner-Fraser M."/>
            <person name="Fujiyama A."/>
            <person name="Holland L.Z."/>
            <person name="Holland P.W.H."/>
            <person name="Satoh N."/>
            <person name="Rokhsar D.S."/>
        </authorList>
    </citation>
    <scope>NUCLEOTIDE SEQUENCE [LARGE SCALE GENOMIC DNA]</scope>
    <source>
        <strain evidence="10">S238N-H82</strain>
        <tissue evidence="10">Testes</tissue>
    </source>
</reference>
<dbReference type="InterPro" id="IPR036179">
    <property type="entry name" value="Ig-like_dom_sf"/>
</dbReference>
<dbReference type="Pfam" id="PF00071">
    <property type="entry name" value="Ras"/>
    <property type="match status" value="1"/>
</dbReference>
<dbReference type="GO" id="GO:0003925">
    <property type="term" value="F:G protein activity"/>
    <property type="evidence" value="ECO:0007669"/>
    <property type="project" value="UniProtKB-EC"/>
</dbReference>
<comment type="similarity">
    <text evidence="1">Belongs to the small GTPase superfamily. Ras family.</text>
</comment>
<dbReference type="InterPro" id="IPR001806">
    <property type="entry name" value="Small_GTPase"/>
</dbReference>
<dbReference type="Pfam" id="PF13927">
    <property type="entry name" value="Ig_3"/>
    <property type="match status" value="1"/>
</dbReference>
<keyword evidence="8" id="KW-0472">Membrane</keyword>
<dbReference type="PROSITE" id="PS51419">
    <property type="entry name" value="RAB"/>
    <property type="match status" value="1"/>
</dbReference>
<evidence type="ECO:0000256" key="7">
    <source>
        <dbReference type="SAM" id="MobiDB-lite"/>
    </source>
</evidence>
<dbReference type="GO" id="GO:0005525">
    <property type="term" value="F:GTP binding"/>
    <property type="evidence" value="ECO:0007669"/>
    <property type="project" value="InterPro"/>
</dbReference>
<dbReference type="SMART" id="SM00175">
    <property type="entry name" value="RAB"/>
    <property type="match status" value="1"/>
</dbReference>
<keyword evidence="3" id="KW-0547">Nucleotide-binding</keyword>
<feature type="domain" description="Ig-like" evidence="9">
    <location>
        <begin position="255"/>
        <end position="340"/>
    </location>
</feature>
<dbReference type="SMART" id="SM00209">
    <property type="entry name" value="TSP1"/>
    <property type="match status" value="1"/>
</dbReference>
<dbReference type="PROSITE" id="PS50835">
    <property type="entry name" value="IG_LIKE"/>
    <property type="match status" value="1"/>
</dbReference>
<dbReference type="InterPro" id="IPR000884">
    <property type="entry name" value="TSP1_rpt"/>
</dbReference>
<dbReference type="SMART" id="SM00408">
    <property type="entry name" value="IGc2"/>
    <property type="match status" value="1"/>
</dbReference>
<keyword evidence="5" id="KW-1015">Disulfide bond</keyword>
<dbReference type="FunFam" id="2.20.100.10:FF:000001">
    <property type="entry name" value="semaphorin-5A isoform X1"/>
    <property type="match status" value="1"/>
</dbReference>
<evidence type="ECO:0000256" key="4">
    <source>
        <dbReference type="ARBA" id="ARBA00022801"/>
    </source>
</evidence>
<dbReference type="PRINTS" id="PR00449">
    <property type="entry name" value="RASTRNSFRMNG"/>
</dbReference>
<evidence type="ECO:0000256" key="1">
    <source>
        <dbReference type="ARBA" id="ARBA00008344"/>
    </source>
</evidence>
<dbReference type="SMART" id="SM00409">
    <property type="entry name" value="IG"/>
    <property type="match status" value="1"/>
</dbReference>
<dbReference type="InterPro" id="IPR003598">
    <property type="entry name" value="Ig_sub2"/>
</dbReference>
<dbReference type="Gene3D" id="2.60.40.10">
    <property type="entry name" value="Immunoglobulins"/>
    <property type="match status" value="1"/>
</dbReference>
<dbReference type="STRING" id="7739.C3YKI2"/>
<evidence type="ECO:0000256" key="2">
    <source>
        <dbReference type="ARBA" id="ARBA00011984"/>
    </source>
</evidence>
<sequence length="703" mass="78693">MSEAGSSYKDGAGIKSFFDDDHNRTVSSMGIDDFRYEPRDHRERKKRGILCPCVTTIFVLALLGGLACVGYFVVFKMAVEPQLEKHIGINGTWSEWGLWSVCSATCGRGVQKRTRECENPHAHPNDQPLCFGESIENKPCSAALDCPDCARICDVGSLNENCTACTCKGHVMLGWVYDEVTRDPVQFVKVYLGDSVQILGLSNRTGQFVIYGICANGENTVRLERDEYMPKYVQPARMNETATQLVARIDPYEEPYFLEPLHKLRYEGQSVVMCCRAVGTPEPDYFEWYKDDVLLDSEKWGYNNTNELEIYNITREDAGDYSCLTRTPAGESTSNITTLTIHPNGTEFCNTVPNVSYVQLPVPCQDPEQGNKFISEINIGVCANGTIVPCIVWSAYNYTNPGSCQDPLEYCCGPVATSTKRLLCPFIPGTLSPIDYPITTACGYQTRLYYSAVVMKSEGKKAELPTYRLVLLGDAGVGKSAITVRYLCGRFLHEYDPTLEDCYEKEETIDDHSMKIQIFDTAGQDGTSSTGKGYLDDAHGIVYVYDITEQSSFDVASQFRAHLTEIKSSLPVLFIGNKVDLSHLRQVTTSDAEAFGKQHGWKFVEVSAAVDTESVRDAFHDLVRIIRVKEREQGDKPKKKMLRRRSTSNFFGLGGGDKEKAERRDSGGKKEVPKGKQLRKRSTFLDMRDFLKGLRVVHPKEDV</sequence>
<protein>
    <recommendedName>
        <fullName evidence="2">small monomeric GTPase</fullName>
        <ecNumber evidence="2">3.6.5.2</ecNumber>
    </recommendedName>
</protein>
<dbReference type="Gene3D" id="3.40.50.300">
    <property type="entry name" value="P-loop containing nucleotide triphosphate hydrolases"/>
    <property type="match status" value="1"/>
</dbReference>